<feature type="transmembrane region" description="Helical" evidence="7">
    <location>
        <begin position="111"/>
        <end position="132"/>
    </location>
</feature>
<keyword evidence="6 7" id="KW-0472">Membrane</keyword>
<feature type="transmembrane region" description="Helical" evidence="7">
    <location>
        <begin position="45"/>
        <end position="65"/>
    </location>
</feature>
<dbReference type="EMBL" id="ML977500">
    <property type="protein sequence ID" value="KAF2132734.1"/>
    <property type="molecule type" value="Genomic_DNA"/>
</dbReference>
<dbReference type="FunFam" id="1.20.1250.20:FF:000011">
    <property type="entry name" value="MFS multidrug transporter, putative"/>
    <property type="match status" value="1"/>
</dbReference>
<keyword evidence="5 7" id="KW-1133">Transmembrane helix</keyword>
<dbReference type="Proteomes" id="UP000799771">
    <property type="component" value="Unassembled WGS sequence"/>
</dbReference>
<dbReference type="PANTHER" id="PTHR23502:SF135">
    <property type="entry name" value="MAJOR FACILITATOR SUPERFAMILY (MFS) PROFILE DOMAIN-CONTAINING PROTEIN-RELATED"/>
    <property type="match status" value="1"/>
</dbReference>
<feature type="transmembrane region" description="Helical" evidence="7">
    <location>
        <begin position="172"/>
        <end position="193"/>
    </location>
</feature>
<dbReference type="OrthoDB" id="5296287at2759"/>
<dbReference type="GO" id="GO:0022857">
    <property type="term" value="F:transmembrane transporter activity"/>
    <property type="evidence" value="ECO:0007669"/>
    <property type="project" value="InterPro"/>
</dbReference>
<dbReference type="RefSeq" id="XP_033527121.1">
    <property type="nucleotide sequence ID" value="XM_033670135.1"/>
</dbReference>
<dbReference type="PANTHER" id="PTHR23502">
    <property type="entry name" value="MAJOR FACILITATOR SUPERFAMILY"/>
    <property type="match status" value="1"/>
</dbReference>
<gene>
    <name evidence="9" type="ORF">P153DRAFT_382356</name>
</gene>
<evidence type="ECO:0000256" key="1">
    <source>
        <dbReference type="ARBA" id="ARBA00004651"/>
    </source>
</evidence>
<evidence type="ECO:0000256" key="4">
    <source>
        <dbReference type="ARBA" id="ARBA00022692"/>
    </source>
</evidence>
<evidence type="ECO:0000256" key="6">
    <source>
        <dbReference type="ARBA" id="ARBA00023136"/>
    </source>
</evidence>
<feature type="transmembrane region" description="Helical" evidence="7">
    <location>
        <begin position="85"/>
        <end position="104"/>
    </location>
</feature>
<dbReference type="SUPFAM" id="SSF103473">
    <property type="entry name" value="MFS general substrate transporter"/>
    <property type="match status" value="1"/>
</dbReference>
<dbReference type="GO" id="GO:0005886">
    <property type="term" value="C:plasma membrane"/>
    <property type="evidence" value="ECO:0007669"/>
    <property type="project" value="UniProtKB-SubCell"/>
</dbReference>
<accession>A0A6A6AP74</accession>
<dbReference type="InterPro" id="IPR036259">
    <property type="entry name" value="MFS_trans_sf"/>
</dbReference>
<keyword evidence="4 7" id="KW-0812">Transmembrane</keyword>
<evidence type="ECO:0000256" key="3">
    <source>
        <dbReference type="ARBA" id="ARBA00022475"/>
    </source>
</evidence>
<dbReference type="InterPro" id="IPR020846">
    <property type="entry name" value="MFS_dom"/>
</dbReference>
<dbReference type="AlphaFoldDB" id="A0A6A6AP74"/>
<feature type="transmembrane region" description="Helical" evidence="7">
    <location>
        <begin position="419"/>
        <end position="441"/>
    </location>
</feature>
<dbReference type="InterPro" id="IPR011701">
    <property type="entry name" value="MFS"/>
</dbReference>
<evidence type="ECO:0000256" key="7">
    <source>
        <dbReference type="SAM" id="Phobius"/>
    </source>
</evidence>
<keyword evidence="10" id="KW-1185">Reference proteome</keyword>
<evidence type="ECO:0000313" key="10">
    <source>
        <dbReference type="Proteomes" id="UP000799771"/>
    </source>
</evidence>
<dbReference type="GeneID" id="54410567"/>
<dbReference type="Gene3D" id="1.20.1250.20">
    <property type="entry name" value="MFS general substrate transporter like domains"/>
    <property type="match status" value="1"/>
</dbReference>
<keyword evidence="3" id="KW-1003">Cell membrane</keyword>
<dbReference type="CDD" id="cd17323">
    <property type="entry name" value="MFS_Tpo1_MDR_like"/>
    <property type="match status" value="1"/>
</dbReference>
<organism evidence="9 10">
    <name type="scientific">Dothidotthia symphoricarpi CBS 119687</name>
    <dbReference type="NCBI Taxonomy" id="1392245"/>
    <lineage>
        <taxon>Eukaryota</taxon>
        <taxon>Fungi</taxon>
        <taxon>Dikarya</taxon>
        <taxon>Ascomycota</taxon>
        <taxon>Pezizomycotina</taxon>
        <taxon>Dothideomycetes</taxon>
        <taxon>Pleosporomycetidae</taxon>
        <taxon>Pleosporales</taxon>
        <taxon>Dothidotthiaceae</taxon>
        <taxon>Dothidotthia</taxon>
    </lineage>
</organism>
<comment type="similarity">
    <text evidence="2">Belongs to the major facilitator superfamily.</text>
</comment>
<feature type="transmembrane region" description="Helical" evidence="7">
    <location>
        <begin position="138"/>
        <end position="160"/>
    </location>
</feature>
<feature type="transmembrane region" description="Helical" evidence="7">
    <location>
        <begin position="355"/>
        <end position="375"/>
    </location>
</feature>
<sequence>MVVSVAGSDRDSSLAQSYTNTNVVDWDSPEDSENPLHWSSSKKNLHIVIVSLFSLTANLAATMFAPGAPQLAEEFHIKSPTVEAMTVSLYVLGFALGPLVLAPLSELYGRLIIYYFCNFVYLAFTVGCTFSTNVAMFLVFRFLCGCAASGPMSIGGGSVADMTPQEQRGRAMALFTMGPILGPVLGPIVGGFVSQYANWRWTFRIILILSGLICAATVIFMKETNAAVLLRRKTNRMRRETGNLKLVPKGARRETPRQALFRAFTRPLKMLVFSPIVLLVSLYTGVMFGLIFLLFTTFPSVFQEVYDFDAGTAGLAYLGLGIGMMLGLVLFSILSDKLLGQKQGASVVKPEQRLILMKWMGPITPLGCFLYGWSAQYHTHWIVPISGTFIVGLGSLFVVIPGQIYLVDAFGAEAAASALAANLLVRSPFGAFLVLAAAPLYDTLGLGWGNSVLGFITLAFTPVPWLFYRYGEALRIRFPVDL</sequence>
<feature type="transmembrane region" description="Helical" evidence="7">
    <location>
        <begin position="381"/>
        <end position="407"/>
    </location>
</feature>
<feature type="domain" description="Major facilitator superfamily (MFS) profile" evidence="8">
    <location>
        <begin position="46"/>
        <end position="482"/>
    </location>
</feature>
<proteinExistence type="inferred from homology"/>
<dbReference type="Pfam" id="PF07690">
    <property type="entry name" value="MFS_1"/>
    <property type="match status" value="1"/>
</dbReference>
<dbReference type="PROSITE" id="PS50850">
    <property type="entry name" value="MFS"/>
    <property type="match status" value="1"/>
</dbReference>
<comment type="subcellular location">
    <subcellularLocation>
        <location evidence="1">Cell membrane</location>
        <topology evidence="1">Multi-pass membrane protein</topology>
    </subcellularLocation>
</comment>
<feature type="transmembrane region" description="Helical" evidence="7">
    <location>
        <begin position="447"/>
        <end position="468"/>
    </location>
</feature>
<feature type="transmembrane region" description="Helical" evidence="7">
    <location>
        <begin position="315"/>
        <end position="334"/>
    </location>
</feature>
<name>A0A6A6AP74_9PLEO</name>
<evidence type="ECO:0000259" key="8">
    <source>
        <dbReference type="PROSITE" id="PS50850"/>
    </source>
</evidence>
<protein>
    <submittedName>
        <fullName evidence="9">Putative MFS transporter</fullName>
    </submittedName>
</protein>
<evidence type="ECO:0000256" key="2">
    <source>
        <dbReference type="ARBA" id="ARBA00008335"/>
    </source>
</evidence>
<feature type="transmembrane region" description="Helical" evidence="7">
    <location>
        <begin position="205"/>
        <end position="230"/>
    </location>
</feature>
<evidence type="ECO:0000313" key="9">
    <source>
        <dbReference type="EMBL" id="KAF2132734.1"/>
    </source>
</evidence>
<evidence type="ECO:0000256" key="5">
    <source>
        <dbReference type="ARBA" id="ARBA00022989"/>
    </source>
</evidence>
<feature type="transmembrane region" description="Helical" evidence="7">
    <location>
        <begin position="271"/>
        <end position="295"/>
    </location>
</feature>
<reference evidence="9" key="1">
    <citation type="journal article" date="2020" name="Stud. Mycol.">
        <title>101 Dothideomycetes genomes: a test case for predicting lifestyles and emergence of pathogens.</title>
        <authorList>
            <person name="Haridas S."/>
            <person name="Albert R."/>
            <person name="Binder M."/>
            <person name="Bloem J."/>
            <person name="Labutti K."/>
            <person name="Salamov A."/>
            <person name="Andreopoulos B."/>
            <person name="Baker S."/>
            <person name="Barry K."/>
            <person name="Bills G."/>
            <person name="Bluhm B."/>
            <person name="Cannon C."/>
            <person name="Castanera R."/>
            <person name="Culley D."/>
            <person name="Daum C."/>
            <person name="Ezra D."/>
            <person name="Gonzalez J."/>
            <person name="Henrissat B."/>
            <person name="Kuo A."/>
            <person name="Liang C."/>
            <person name="Lipzen A."/>
            <person name="Lutzoni F."/>
            <person name="Magnuson J."/>
            <person name="Mondo S."/>
            <person name="Nolan M."/>
            <person name="Ohm R."/>
            <person name="Pangilinan J."/>
            <person name="Park H.-J."/>
            <person name="Ramirez L."/>
            <person name="Alfaro M."/>
            <person name="Sun H."/>
            <person name="Tritt A."/>
            <person name="Yoshinaga Y."/>
            <person name="Zwiers L.-H."/>
            <person name="Turgeon B."/>
            <person name="Goodwin S."/>
            <person name="Spatafora J."/>
            <person name="Crous P."/>
            <person name="Grigoriev I."/>
        </authorList>
    </citation>
    <scope>NUCLEOTIDE SEQUENCE</scope>
    <source>
        <strain evidence="9">CBS 119687</strain>
    </source>
</reference>